<proteinExistence type="predicted"/>
<keyword evidence="2" id="KW-0472">Membrane</keyword>
<reference evidence="3 4" key="1">
    <citation type="journal article" date="2023" name="Plants (Basel)">
        <title>Bridging the Gap: Combining Genomics and Transcriptomics Approaches to Understand Stylosanthes scabra, an Orphan Legume from the Brazilian Caatinga.</title>
        <authorList>
            <person name="Ferreira-Neto J.R.C."/>
            <person name="da Silva M.D."/>
            <person name="Binneck E."/>
            <person name="de Melo N.F."/>
            <person name="da Silva R.H."/>
            <person name="de Melo A.L.T.M."/>
            <person name="Pandolfi V."/>
            <person name="Bustamante F.O."/>
            <person name="Brasileiro-Vidal A.C."/>
            <person name="Benko-Iseppon A.M."/>
        </authorList>
    </citation>
    <scope>NUCLEOTIDE SEQUENCE [LARGE SCALE GENOMIC DNA]</scope>
    <source>
        <tissue evidence="3">Leaves</tissue>
    </source>
</reference>
<sequence>MEIVSDANSRSVVVWILLAPMEVIGEGEERRNDSPRYEGPKKEHGRRSGENENRLLGILDLNVLCNVLLLYWFSASFSRTSEWKLLLQIDQWFWNQIFHVN</sequence>
<keyword evidence="2" id="KW-0812">Transmembrane</keyword>
<evidence type="ECO:0000256" key="2">
    <source>
        <dbReference type="SAM" id="Phobius"/>
    </source>
</evidence>
<name>A0ABU6QIN1_9FABA</name>
<accession>A0ABU6QIN1</accession>
<evidence type="ECO:0000313" key="3">
    <source>
        <dbReference type="EMBL" id="MED6111480.1"/>
    </source>
</evidence>
<dbReference type="Proteomes" id="UP001341840">
    <property type="component" value="Unassembled WGS sequence"/>
</dbReference>
<feature type="region of interest" description="Disordered" evidence="1">
    <location>
        <begin position="28"/>
        <end position="49"/>
    </location>
</feature>
<evidence type="ECO:0000313" key="4">
    <source>
        <dbReference type="Proteomes" id="UP001341840"/>
    </source>
</evidence>
<organism evidence="3 4">
    <name type="scientific">Stylosanthes scabra</name>
    <dbReference type="NCBI Taxonomy" id="79078"/>
    <lineage>
        <taxon>Eukaryota</taxon>
        <taxon>Viridiplantae</taxon>
        <taxon>Streptophyta</taxon>
        <taxon>Embryophyta</taxon>
        <taxon>Tracheophyta</taxon>
        <taxon>Spermatophyta</taxon>
        <taxon>Magnoliopsida</taxon>
        <taxon>eudicotyledons</taxon>
        <taxon>Gunneridae</taxon>
        <taxon>Pentapetalae</taxon>
        <taxon>rosids</taxon>
        <taxon>fabids</taxon>
        <taxon>Fabales</taxon>
        <taxon>Fabaceae</taxon>
        <taxon>Papilionoideae</taxon>
        <taxon>50 kb inversion clade</taxon>
        <taxon>dalbergioids sensu lato</taxon>
        <taxon>Dalbergieae</taxon>
        <taxon>Pterocarpus clade</taxon>
        <taxon>Stylosanthes</taxon>
    </lineage>
</organism>
<keyword evidence="4" id="KW-1185">Reference proteome</keyword>
<dbReference type="EMBL" id="JASCZI010000384">
    <property type="protein sequence ID" value="MED6111480.1"/>
    <property type="molecule type" value="Genomic_DNA"/>
</dbReference>
<feature type="transmembrane region" description="Helical" evidence="2">
    <location>
        <begin position="55"/>
        <end position="73"/>
    </location>
</feature>
<gene>
    <name evidence="3" type="ORF">PIB30_052668</name>
</gene>
<evidence type="ECO:0000256" key="1">
    <source>
        <dbReference type="SAM" id="MobiDB-lite"/>
    </source>
</evidence>
<keyword evidence="2" id="KW-1133">Transmembrane helix</keyword>
<comment type="caution">
    <text evidence="3">The sequence shown here is derived from an EMBL/GenBank/DDBJ whole genome shotgun (WGS) entry which is preliminary data.</text>
</comment>
<protein>
    <submittedName>
        <fullName evidence="3">Uncharacterized protein</fullName>
    </submittedName>
</protein>